<feature type="chain" id="PRO_5019085927" evidence="9">
    <location>
        <begin position="26"/>
        <end position="489"/>
    </location>
</feature>
<proteinExistence type="inferred from homology"/>
<dbReference type="Gene3D" id="1.20.1250.20">
    <property type="entry name" value="MFS general substrate transporter like domains"/>
    <property type="match status" value="1"/>
</dbReference>
<dbReference type="SUPFAM" id="SSF103473">
    <property type="entry name" value="MFS general substrate transporter"/>
    <property type="match status" value="1"/>
</dbReference>
<dbReference type="PROSITE" id="PS00217">
    <property type="entry name" value="SUGAR_TRANSPORT_2"/>
    <property type="match status" value="1"/>
</dbReference>
<keyword evidence="5 8" id="KW-1133">Transmembrane helix</keyword>
<dbReference type="PROSITE" id="PS50850">
    <property type="entry name" value="MFS"/>
    <property type="match status" value="1"/>
</dbReference>
<dbReference type="InterPro" id="IPR003663">
    <property type="entry name" value="Sugar/inositol_transpt"/>
</dbReference>
<evidence type="ECO:0000256" key="4">
    <source>
        <dbReference type="ARBA" id="ARBA00022692"/>
    </source>
</evidence>
<feature type="transmembrane region" description="Helical" evidence="8">
    <location>
        <begin position="429"/>
        <end position="448"/>
    </location>
</feature>
<dbReference type="EMBL" id="RCNU01000020">
    <property type="protein sequence ID" value="RWQ91493.1"/>
    <property type="molecule type" value="Genomic_DNA"/>
</dbReference>
<evidence type="ECO:0000256" key="7">
    <source>
        <dbReference type="RuleBase" id="RU003346"/>
    </source>
</evidence>
<comment type="caution">
    <text evidence="11">The sequence shown here is derived from an EMBL/GenBank/DDBJ whole genome shotgun (WGS) entry which is preliminary data.</text>
</comment>
<evidence type="ECO:0000256" key="1">
    <source>
        <dbReference type="ARBA" id="ARBA00004141"/>
    </source>
</evidence>
<organism evidence="11 12">
    <name type="scientific">Byssochlamys spectabilis</name>
    <name type="common">Paecilomyces variotii</name>
    <dbReference type="NCBI Taxonomy" id="264951"/>
    <lineage>
        <taxon>Eukaryota</taxon>
        <taxon>Fungi</taxon>
        <taxon>Dikarya</taxon>
        <taxon>Ascomycota</taxon>
        <taxon>Pezizomycotina</taxon>
        <taxon>Eurotiomycetes</taxon>
        <taxon>Eurotiomycetidae</taxon>
        <taxon>Eurotiales</taxon>
        <taxon>Thermoascaceae</taxon>
        <taxon>Paecilomyces</taxon>
    </lineage>
</organism>
<feature type="transmembrane region" description="Helical" evidence="8">
    <location>
        <begin position="58"/>
        <end position="79"/>
    </location>
</feature>
<keyword evidence="12" id="KW-1185">Reference proteome</keyword>
<evidence type="ECO:0000256" key="2">
    <source>
        <dbReference type="ARBA" id="ARBA00010992"/>
    </source>
</evidence>
<dbReference type="InterPro" id="IPR005829">
    <property type="entry name" value="Sugar_transporter_CS"/>
</dbReference>
<evidence type="ECO:0000256" key="8">
    <source>
        <dbReference type="SAM" id="Phobius"/>
    </source>
</evidence>
<feature type="signal peptide" evidence="9">
    <location>
        <begin position="1"/>
        <end position="25"/>
    </location>
</feature>
<dbReference type="InterPro" id="IPR050360">
    <property type="entry name" value="MFS_Sugar_Transporters"/>
</dbReference>
<keyword evidence="6 8" id="KW-0472">Membrane</keyword>
<dbReference type="VEuPathDB" id="FungiDB:C8Q69DRAFT_186539"/>
<accession>A0A443HI29</accession>
<evidence type="ECO:0000313" key="12">
    <source>
        <dbReference type="Proteomes" id="UP000283841"/>
    </source>
</evidence>
<name>A0A443HI29_BYSSP</name>
<dbReference type="PANTHER" id="PTHR48022:SF11">
    <property type="entry name" value="MONOSACCHARIDE TRANSPORTER (HXT8), PUTATIVE (AFU_ORTHOLOGUE AFUA_2G08120)-RELATED"/>
    <property type="match status" value="1"/>
</dbReference>
<evidence type="ECO:0000256" key="9">
    <source>
        <dbReference type="SAM" id="SignalP"/>
    </source>
</evidence>
<keyword evidence="4 8" id="KW-0812">Transmembrane</keyword>
<dbReference type="GO" id="GO:0005351">
    <property type="term" value="F:carbohydrate:proton symporter activity"/>
    <property type="evidence" value="ECO:0007669"/>
    <property type="project" value="TreeGrafter"/>
</dbReference>
<evidence type="ECO:0000256" key="3">
    <source>
        <dbReference type="ARBA" id="ARBA00022448"/>
    </source>
</evidence>
<feature type="transmembrane region" description="Helical" evidence="8">
    <location>
        <begin position="364"/>
        <end position="387"/>
    </location>
</feature>
<feature type="transmembrane region" description="Helical" evidence="8">
    <location>
        <begin position="141"/>
        <end position="166"/>
    </location>
</feature>
<evidence type="ECO:0000259" key="10">
    <source>
        <dbReference type="PROSITE" id="PS50850"/>
    </source>
</evidence>
<gene>
    <name evidence="11" type="ORF">C8Q69DRAFT_186539</name>
</gene>
<keyword evidence="3 7" id="KW-0813">Transport</keyword>
<feature type="transmembrane region" description="Helical" evidence="8">
    <location>
        <begin position="109"/>
        <end position="129"/>
    </location>
</feature>
<sequence>MRSSSAFRSMLILFVALGSFTYGYAASIISTTLAQPSFVSYFALDKRQDASNVEGAINGLFQAGGLFGALSCIATADWLGRRKAIFIGAVISVIGGALQAGSVDIAEYIAMRFITGVGIGALVVLIPLYQSEISPAKIRGLLVGTHGACICTGYSISSWIGLGFYFVSASGAQWRIPLALQCVAPLILSCGIMYLPESPRWLLARDRTEEAYRSFCLTQVDDENADEEAFRNEFQLLRAQLIHEKHDAVSFIELFRRPSLRKRCVIGFLTMFGAQGTATLVINNYGPLLYGNLGFDNVLQIVMQAAWITVGAFGNAINALLVDRVGRVRMLMFGFAGCVIALVGECITLSIFQRTGQKEVASAAVFFLFLHIGCFSISTDATSYVYASEIFPTPVRAKGLSVSISGLFIATILFLQSAPTAFEQIGWKYYLVFICVTSVIFVCMWLFFPETRQKSLEDIAVLFGDSEETLETLEKTDGVEETRVEKVDG</sequence>
<dbReference type="InterPro" id="IPR036259">
    <property type="entry name" value="MFS_trans_sf"/>
</dbReference>
<dbReference type="PRINTS" id="PR00171">
    <property type="entry name" value="SUGRTRNSPORT"/>
</dbReference>
<keyword evidence="9" id="KW-0732">Signal</keyword>
<dbReference type="AlphaFoldDB" id="A0A443HI29"/>
<evidence type="ECO:0000256" key="5">
    <source>
        <dbReference type="ARBA" id="ARBA00022989"/>
    </source>
</evidence>
<feature type="transmembrane region" description="Helical" evidence="8">
    <location>
        <begin position="178"/>
        <end position="195"/>
    </location>
</feature>
<dbReference type="Proteomes" id="UP000283841">
    <property type="component" value="Unassembled WGS sequence"/>
</dbReference>
<comment type="similarity">
    <text evidence="2 7">Belongs to the major facilitator superfamily. Sugar transporter (TC 2.A.1.1) family.</text>
</comment>
<evidence type="ECO:0000256" key="6">
    <source>
        <dbReference type="ARBA" id="ARBA00023136"/>
    </source>
</evidence>
<dbReference type="InterPro" id="IPR005828">
    <property type="entry name" value="MFS_sugar_transport-like"/>
</dbReference>
<comment type="subcellular location">
    <subcellularLocation>
        <location evidence="1">Membrane</location>
        <topology evidence="1">Multi-pass membrane protein</topology>
    </subcellularLocation>
</comment>
<dbReference type="InterPro" id="IPR020846">
    <property type="entry name" value="MFS_dom"/>
</dbReference>
<feature type="domain" description="Major facilitator superfamily (MFS) profile" evidence="10">
    <location>
        <begin position="11"/>
        <end position="452"/>
    </location>
</feature>
<evidence type="ECO:0000313" key="11">
    <source>
        <dbReference type="EMBL" id="RWQ91493.1"/>
    </source>
</evidence>
<reference evidence="11 12" key="1">
    <citation type="journal article" date="2018" name="Front. Microbiol.">
        <title>Genomic and genetic insights into a cosmopolitan fungus, Paecilomyces variotii (Eurotiales).</title>
        <authorList>
            <person name="Urquhart A.S."/>
            <person name="Mondo S.J."/>
            <person name="Makela M.R."/>
            <person name="Hane J.K."/>
            <person name="Wiebenga A."/>
            <person name="He G."/>
            <person name="Mihaltcheva S."/>
            <person name="Pangilinan J."/>
            <person name="Lipzen A."/>
            <person name="Barry K."/>
            <person name="de Vries R.P."/>
            <person name="Grigoriev I.V."/>
            <person name="Idnurm A."/>
        </authorList>
    </citation>
    <scope>NUCLEOTIDE SEQUENCE [LARGE SCALE GENOMIC DNA]</scope>
    <source>
        <strain evidence="11 12">CBS 101075</strain>
    </source>
</reference>
<dbReference type="GeneID" id="39595206"/>
<dbReference type="FunFam" id="1.20.1250.20:FF:000134">
    <property type="entry name" value="MFS sugar transporter protein"/>
    <property type="match status" value="1"/>
</dbReference>
<feature type="transmembrane region" description="Helical" evidence="8">
    <location>
        <begin position="84"/>
        <end position="103"/>
    </location>
</feature>
<dbReference type="NCBIfam" id="TIGR00879">
    <property type="entry name" value="SP"/>
    <property type="match status" value="1"/>
</dbReference>
<feature type="transmembrane region" description="Helical" evidence="8">
    <location>
        <begin position="333"/>
        <end position="352"/>
    </location>
</feature>
<dbReference type="RefSeq" id="XP_028481138.1">
    <property type="nucleotide sequence ID" value="XM_028625929.1"/>
</dbReference>
<feature type="transmembrane region" description="Helical" evidence="8">
    <location>
        <begin position="264"/>
        <end position="286"/>
    </location>
</feature>
<dbReference type="PANTHER" id="PTHR48022">
    <property type="entry name" value="PLASTIDIC GLUCOSE TRANSPORTER 4"/>
    <property type="match status" value="1"/>
</dbReference>
<feature type="transmembrane region" description="Helical" evidence="8">
    <location>
        <begin position="298"/>
        <end position="321"/>
    </location>
</feature>
<feature type="transmembrane region" description="Helical" evidence="8">
    <location>
        <begin position="399"/>
        <end position="417"/>
    </location>
</feature>
<protein>
    <submittedName>
        <fullName evidence="11">General substrate transporter</fullName>
    </submittedName>
</protein>
<dbReference type="Pfam" id="PF00083">
    <property type="entry name" value="Sugar_tr"/>
    <property type="match status" value="1"/>
</dbReference>
<dbReference type="GO" id="GO:0016020">
    <property type="term" value="C:membrane"/>
    <property type="evidence" value="ECO:0007669"/>
    <property type="project" value="UniProtKB-SubCell"/>
</dbReference>